<dbReference type="PRINTS" id="PR01438">
    <property type="entry name" value="UNVRSLSTRESS"/>
</dbReference>
<reference evidence="3" key="1">
    <citation type="submission" date="2020-12" db="EMBL/GenBank/DDBJ databases">
        <title>Bacterial taxonomy.</title>
        <authorList>
            <person name="Pan X."/>
        </authorList>
    </citation>
    <scope>NUCLEOTIDE SEQUENCE</scope>
    <source>
        <strain evidence="3">KCTC 52957</strain>
    </source>
</reference>
<dbReference type="CDD" id="cd00293">
    <property type="entry name" value="USP-like"/>
    <property type="match status" value="1"/>
</dbReference>
<dbReference type="Proteomes" id="UP000642488">
    <property type="component" value="Unassembled WGS sequence"/>
</dbReference>
<accession>A0A934IJH9</accession>
<dbReference type="AlphaFoldDB" id="A0A934IJH9"/>
<dbReference type="SUPFAM" id="SSF52402">
    <property type="entry name" value="Adenine nucleotide alpha hydrolases-like"/>
    <property type="match status" value="2"/>
</dbReference>
<evidence type="ECO:0000259" key="2">
    <source>
        <dbReference type="Pfam" id="PF00582"/>
    </source>
</evidence>
<dbReference type="Gene3D" id="3.40.50.12370">
    <property type="match status" value="1"/>
</dbReference>
<dbReference type="Pfam" id="PF00582">
    <property type="entry name" value="Usp"/>
    <property type="match status" value="1"/>
</dbReference>
<keyword evidence="4" id="KW-1185">Reference proteome</keyword>
<organism evidence="3 4">
    <name type="scientific">Palleronia pontilimi</name>
    <dbReference type="NCBI Taxonomy" id="1964209"/>
    <lineage>
        <taxon>Bacteria</taxon>
        <taxon>Pseudomonadati</taxon>
        <taxon>Pseudomonadota</taxon>
        <taxon>Alphaproteobacteria</taxon>
        <taxon>Rhodobacterales</taxon>
        <taxon>Roseobacteraceae</taxon>
        <taxon>Palleronia</taxon>
    </lineage>
</organism>
<evidence type="ECO:0000256" key="1">
    <source>
        <dbReference type="ARBA" id="ARBA00008791"/>
    </source>
</evidence>
<evidence type="ECO:0000313" key="4">
    <source>
        <dbReference type="Proteomes" id="UP000642488"/>
    </source>
</evidence>
<dbReference type="InterPro" id="IPR006016">
    <property type="entry name" value="UspA"/>
</dbReference>
<feature type="domain" description="UspA" evidence="2">
    <location>
        <begin position="158"/>
        <end position="277"/>
    </location>
</feature>
<evidence type="ECO:0000313" key="3">
    <source>
        <dbReference type="EMBL" id="MBJ3763700.1"/>
    </source>
</evidence>
<comment type="similarity">
    <text evidence="1">Belongs to the universal stress protein A family.</text>
</comment>
<sequence>MTIKTVLACLTDEQGADSLMKAAAALARRHTAHLIGLHTLEALMVYPAIAMHVPQDVYRTYGESQLKKADALKAIFDRHTHAEDFVAEWRLLKSQTQTAAERIVESGRCADVVMMSSAAADSDHGAQMFLVEQVIRDAGRPVIVVPQGFDGTTLGQSILIGWNATRESARAAHDALTLMREGDMAHILRVDDTEYDAMRDATSTDLAAAFARYGIETTLIHVTWEDPSVADTLNRTAFEKGADMISVGAFGHSRAYALVIGAATRKLLEHIDMPVMFSR</sequence>
<gene>
    <name evidence="3" type="ORF">ILP92_13160</name>
</gene>
<proteinExistence type="inferred from homology"/>
<dbReference type="RefSeq" id="WP_198916873.1">
    <property type="nucleotide sequence ID" value="NZ_JAEKPD010000013.1"/>
</dbReference>
<dbReference type="InterPro" id="IPR006015">
    <property type="entry name" value="Universal_stress_UspA"/>
</dbReference>
<dbReference type="EMBL" id="JAEKPD010000013">
    <property type="protein sequence ID" value="MBJ3763700.1"/>
    <property type="molecule type" value="Genomic_DNA"/>
</dbReference>
<comment type="caution">
    <text evidence="3">The sequence shown here is derived from an EMBL/GenBank/DDBJ whole genome shotgun (WGS) entry which is preliminary data.</text>
</comment>
<protein>
    <submittedName>
        <fullName evidence="3">Universal stress protein</fullName>
    </submittedName>
</protein>
<name>A0A934IJH9_9RHOB</name>